<evidence type="ECO:0000313" key="2">
    <source>
        <dbReference type="Proteomes" id="UP000805649"/>
    </source>
</evidence>
<keyword evidence="2" id="KW-1185">Reference proteome</keyword>
<comment type="caution">
    <text evidence="1">The sequence shown here is derived from an EMBL/GenBank/DDBJ whole genome shotgun (WGS) entry which is preliminary data.</text>
</comment>
<accession>A0ACC3YCH6</accession>
<gene>
    <name evidence="1" type="ORF">CTRU02_215456</name>
</gene>
<proteinExistence type="predicted"/>
<name>A0ACC3YCH6_COLTU</name>
<sequence>MADLLVTKDRFLETVCLAIKSSFALHETIRRFRDERALKTELRELIRVSGSLVETFLDSPILFLDSSTLNLSLLVGLLQRCSQACDDRATQIRLQQDVEFTARLAVYRFSVSIALVDAGLRRVDISFENLDTYSDTVFDTADHLRAYLEDLRKQIERLGTAMGLQAIFQEWGNTLEVLHWCDQLNARLQERRNTLEVLHWQLNARIAKSQSVSAEHMHSPGRTSARNVLQRFPREIVLSLIDLFHDQDTQLQETVDSYSQCKQILSEALSEAAHTSPNVIEDINLTNQQFRLCVSTTGTLTSTRRLHITDGSHFLGGQMSDATVTSCIKSLAQLNEQVNCLGRPVISLELANFLMHAYRILWSWHCTRK</sequence>
<organism evidence="1 2">
    <name type="scientific">Colletotrichum truncatum</name>
    <name type="common">Anthracnose fungus</name>
    <name type="synonym">Colletotrichum capsici</name>
    <dbReference type="NCBI Taxonomy" id="5467"/>
    <lineage>
        <taxon>Eukaryota</taxon>
        <taxon>Fungi</taxon>
        <taxon>Dikarya</taxon>
        <taxon>Ascomycota</taxon>
        <taxon>Pezizomycotina</taxon>
        <taxon>Sordariomycetes</taxon>
        <taxon>Hypocreomycetidae</taxon>
        <taxon>Glomerellales</taxon>
        <taxon>Glomerellaceae</taxon>
        <taxon>Colletotrichum</taxon>
        <taxon>Colletotrichum truncatum species complex</taxon>
    </lineage>
</organism>
<dbReference type="EMBL" id="VUJX02000016">
    <property type="protein sequence ID" value="KAL0929557.1"/>
    <property type="molecule type" value="Genomic_DNA"/>
</dbReference>
<evidence type="ECO:0000313" key="1">
    <source>
        <dbReference type="EMBL" id="KAL0929557.1"/>
    </source>
</evidence>
<reference evidence="1 2" key="1">
    <citation type="journal article" date="2020" name="Phytopathology">
        <title>Genome Sequence Resources of Colletotrichum truncatum, C. plurivorum, C. musicola, and C. sojae: Four Species Pathogenic to Soybean (Glycine max).</title>
        <authorList>
            <person name="Rogerio F."/>
            <person name="Boufleur T.R."/>
            <person name="Ciampi-Guillardi M."/>
            <person name="Sukno S.A."/>
            <person name="Thon M.R."/>
            <person name="Massola Junior N.S."/>
            <person name="Baroncelli R."/>
        </authorList>
    </citation>
    <scope>NUCLEOTIDE SEQUENCE [LARGE SCALE GENOMIC DNA]</scope>
    <source>
        <strain evidence="1 2">CMES1059</strain>
    </source>
</reference>
<dbReference type="Proteomes" id="UP000805649">
    <property type="component" value="Unassembled WGS sequence"/>
</dbReference>
<protein>
    <submittedName>
        <fullName evidence="1">Uncharacterized protein</fullName>
    </submittedName>
</protein>